<evidence type="ECO:0000256" key="1">
    <source>
        <dbReference type="ARBA" id="ARBA00001478"/>
    </source>
</evidence>
<feature type="coiled-coil region" evidence="8">
    <location>
        <begin position="72"/>
        <end position="144"/>
    </location>
</feature>
<dbReference type="EMBL" id="CP031045">
    <property type="protein sequence ID" value="QDZ24180.1"/>
    <property type="molecule type" value="Genomic_DNA"/>
</dbReference>
<dbReference type="GO" id="GO:0019252">
    <property type="term" value="P:starch biosynthetic process"/>
    <property type="evidence" value="ECO:0007669"/>
    <property type="project" value="UniProtKB-UniPathway"/>
</dbReference>
<dbReference type="STRING" id="1764295.A0A5B8MXH5"/>
<evidence type="ECO:0000313" key="12">
    <source>
        <dbReference type="Proteomes" id="UP000316726"/>
    </source>
</evidence>
<evidence type="ECO:0000256" key="5">
    <source>
        <dbReference type="ARBA" id="ARBA00022676"/>
    </source>
</evidence>
<name>A0A5B8MXH5_9CHLO</name>
<comment type="catalytic activity">
    <reaction evidence="1">
        <text>[(1-&gt;4)-alpha-D-glucosyl](n) + ADP-alpha-D-glucose = [(1-&gt;4)-alpha-D-glucosyl](n+1) + ADP + H(+)</text>
        <dbReference type="Rhea" id="RHEA:18189"/>
        <dbReference type="Rhea" id="RHEA-COMP:9584"/>
        <dbReference type="Rhea" id="RHEA-COMP:9587"/>
        <dbReference type="ChEBI" id="CHEBI:15378"/>
        <dbReference type="ChEBI" id="CHEBI:15444"/>
        <dbReference type="ChEBI" id="CHEBI:57498"/>
        <dbReference type="ChEBI" id="CHEBI:456216"/>
        <dbReference type="EC" id="2.4.1.21"/>
    </reaction>
</comment>
<dbReference type="Pfam" id="PF00534">
    <property type="entry name" value="Glycos_transf_1"/>
    <property type="match status" value="1"/>
</dbReference>
<gene>
    <name evidence="11" type="ORF">A3770_12p66980</name>
</gene>
<dbReference type="PANTHER" id="PTHR46083">
    <property type="match status" value="1"/>
</dbReference>
<dbReference type="UniPathway" id="UPA00152"/>
<dbReference type="Pfam" id="PF08323">
    <property type="entry name" value="Glyco_transf_5"/>
    <property type="match status" value="1"/>
</dbReference>
<dbReference type="SMART" id="SM01066">
    <property type="entry name" value="CBM_25"/>
    <property type="match status" value="1"/>
</dbReference>
<feature type="region of interest" description="Disordered" evidence="9">
    <location>
        <begin position="272"/>
        <end position="293"/>
    </location>
</feature>
<dbReference type="OrthoDB" id="2018403at2759"/>
<dbReference type="AlphaFoldDB" id="A0A5B8MXH5"/>
<feature type="domain" description="Carbohydrate binding module family 25" evidence="10">
    <location>
        <begin position="381"/>
        <end position="465"/>
    </location>
</feature>
<feature type="region of interest" description="Disordered" evidence="9">
    <location>
        <begin position="1"/>
        <end position="60"/>
    </location>
</feature>
<feature type="region of interest" description="Disordered" evidence="9">
    <location>
        <begin position="487"/>
        <end position="511"/>
    </location>
</feature>
<dbReference type="GO" id="GO:2001070">
    <property type="term" value="F:starch binding"/>
    <property type="evidence" value="ECO:0007669"/>
    <property type="project" value="InterPro"/>
</dbReference>
<organism evidence="11 12">
    <name type="scientific">Chloropicon primus</name>
    <dbReference type="NCBI Taxonomy" id="1764295"/>
    <lineage>
        <taxon>Eukaryota</taxon>
        <taxon>Viridiplantae</taxon>
        <taxon>Chlorophyta</taxon>
        <taxon>Chloropicophyceae</taxon>
        <taxon>Chloropicales</taxon>
        <taxon>Chloropicaceae</taxon>
        <taxon>Chloropicon</taxon>
    </lineage>
</organism>
<feature type="coiled-coil region" evidence="8">
    <location>
        <begin position="184"/>
        <end position="218"/>
    </location>
</feature>
<dbReference type="InterPro" id="IPR005085">
    <property type="entry name" value="CBM25"/>
</dbReference>
<keyword evidence="8" id="KW-0175">Coiled coil</keyword>
<evidence type="ECO:0000256" key="2">
    <source>
        <dbReference type="ARBA" id="ARBA00004727"/>
    </source>
</evidence>
<dbReference type="Proteomes" id="UP000316726">
    <property type="component" value="Chromosome 12"/>
</dbReference>
<dbReference type="GO" id="GO:0004373">
    <property type="term" value="F:alpha-1,4-glucan glucosyltransferase (UDP-glucose donor) activity"/>
    <property type="evidence" value="ECO:0007669"/>
    <property type="project" value="InterPro"/>
</dbReference>
<accession>A0A5B8MXH5</accession>
<evidence type="ECO:0000256" key="9">
    <source>
        <dbReference type="SAM" id="MobiDB-lite"/>
    </source>
</evidence>
<keyword evidence="6" id="KW-0808">Transferase</keyword>
<keyword evidence="7" id="KW-0750">Starch biosynthesis</keyword>
<dbReference type="EC" id="2.4.1.21" evidence="4"/>
<dbReference type="GO" id="GO:0009011">
    <property type="term" value="F:alpha-1,4-glucan glucosyltransferase (ADP-glucose donor) activity"/>
    <property type="evidence" value="ECO:0007669"/>
    <property type="project" value="UniProtKB-EC"/>
</dbReference>
<dbReference type="Gene3D" id="3.40.50.2000">
    <property type="entry name" value="Glycogen Phosphorylase B"/>
    <property type="match status" value="2"/>
</dbReference>
<dbReference type="PANTHER" id="PTHR46083:SF5">
    <property type="entry name" value="STARCH SYNTHASE 3, CHLOROPLASTIC_AMYLOPLASTIC"/>
    <property type="match status" value="1"/>
</dbReference>
<dbReference type="InterPro" id="IPR011835">
    <property type="entry name" value="GS/SS"/>
</dbReference>
<keyword evidence="12" id="KW-1185">Reference proteome</keyword>
<feature type="compositionally biased region" description="Low complexity" evidence="9">
    <location>
        <begin position="47"/>
        <end position="56"/>
    </location>
</feature>
<evidence type="ECO:0000259" key="10">
    <source>
        <dbReference type="SMART" id="SM01066"/>
    </source>
</evidence>
<evidence type="ECO:0000256" key="3">
    <source>
        <dbReference type="ARBA" id="ARBA00010281"/>
    </source>
</evidence>
<comment type="pathway">
    <text evidence="2">Glycan biosynthesis; starch biosynthesis.</text>
</comment>
<evidence type="ECO:0000313" key="11">
    <source>
        <dbReference type="EMBL" id="QDZ24180.1"/>
    </source>
</evidence>
<sequence>MKLGHVPRRSVCCVSGASTSSSPREPRAFAPTSRARRRRETPREVRANSSSVVLESEPVEPERTRLSGRVSREELEGQIREAQTELKVLFEQKPPPKASVVAEHRNKLSSLETRLRELDTQIVEEAKVKELKQLQREQQALQKAVISSSMKSSQGGSKLEAGDVAKMATAVEEENAALREILAIRREEAARRQETTQMECLELENKRLHGQLEAMLSREKALLELRHQHNQTSVIVTDEEVSEALRMQEQAESEERGVEAPPPRAEAITVEPVVAEEQERDEEEQEESGGDDLVNQELVGLVAEYSKSGAIAEVIRDFEERMDRYAKFTEERMAMVNGDKGPEKNDLVRARISEVREATMQNVSKEMEGDSLFVKQAAKPGKSVKVFYRAKAGPLADCEDLTLHWGYNAWSAKGFAVELQGDEKEEGCHSATLDVPGDALVLDFVVESSGRYDNNLGLDYHVTVEREEGIDKFWEMLVEKEREAERKAEEDKVSRLGKRKEASDNERAEKQARKLYTSSAVQAGEMATLFYHLCESDSVEVGISFNRSSHAVKLPQVPMLRIGEGKFAVSFLVPEDAFLIDAKFYSHNTCDDRNGFGYHIPVQGSLVQESPQHICHVAVEMAPIAKVGGLGDVVTSIGRAVQDMGHQVEVVLPKYDTINYDEIQGFHEIESFEWGGCTNRVFTGIVENVVVNFIDPSNGMFSIGMIYGADYEPIPMMDSERFGFFSKAALEFLLQSGRQPDIVHCHDWSTGLTAKSYWDDYHNFGLSTPKIVFTIHNFGYGEAEIGAAAMFSQKFTTVSPSYADEIRHEHCIAPYSDKFVGILNGIDPAMWDPMDDEFLPIPYSEDNAAEGKARAKAALRERVGLRNDDVPVVGIVSRLTQQKGVHLMEHAIWTALERGCQCVVLGSAFDPEMQRHWDQLELSLRHQYHDAAKLIFAYDEPLSHLIYAGCDMILVPSMFEPCGLTQMIAMRYGAVPVVRQTGGLRDTVFDVDHDRERADREKGIEPNGFTFEGMDTPGMDYALNRAIDCWYSDREFFHQLQSRVMAQDWSWNEPALEYLDLYYAAKNMK</sequence>
<evidence type="ECO:0000256" key="4">
    <source>
        <dbReference type="ARBA" id="ARBA00012588"/>
    </source>
</evidence>
<feature type="compositionally biased region" description="Acidic residues" evidence="9">
    <location>
        <begin position="274"/>
        <end position="290"/>
    </location>
</feature>
<evidence type="ECO:0000256" key="7">
    <source>
        <dbReference type="ARBA" id="ARBA00022922"/>
    </source>
</evidence>
<dbReference type="CDD" id="cd03791">
    <property type="entry name" value="GT5_Glycogen_synthase_DULL1-like"/>
    <property type="match status" value="1"/>
</dbReference>
<dbReference type="HAMAP" id="MF_00484">
    <property type="entry name" value="Glycogen_synth"/>
    <property type="match status" value="1"/>
</dbReference>
<dbReference type="InterPro" id="IPR001296">
    <property type="entry name" value="Glyco_trans_1"/>
</dbReference>
<reference evidence="11 12" key="1">
    <citation type="submission" date="2018-07" db="EMBL/GenBank/DDBJ databases">
        <title>The complete nuclear genome of the prasinophyte Chloropicon primus (CCMP1205).</title>
        <authorList>
            <person name="Pombert J.-F."/>
            <person name="Otis C."/>
            <person name="Turmel M."/>
            <person name="Lemieux C."/>
        </authorList>
    </citation>
    <scope>NUCLEOTIDE SEQUENCE [LARGE SCALE GENOMIC DNA]</scope>
    <source>
        <strain evidence="11 12">CCMP1205</strain>
    </source>
</reference>
<proteinExistence type="inferred from homology"/>
<comment type="similarity">
    <text evidence="3">Belongs to the glycosyltransferase 1 family. Bacterial/plant glycogen synthase subfamily.</text>
</comment>
<evidence type="ECO:0000256" key="6">
    <source>
        <dbReference type="ARBA" id="ARBA00022679"/>
    </source>
</evidence>
<dbReference type="SUPFAM" id="SSF53756">
    <property type="entry name" value="UDP-Glycosyltransferase/glycogen phosphorylase"/>
    <property type="match status" value="1"/>
</dbReference>
<keyword evidence="5" id="KW-0328">Glycosyltransferase</keyword>
<protein>
    <recommendedName>
        <fullName evidence="4">starch synthase</fullName>
        <ecNumber evidence="4">2.4.1.21</ecNumber>
    </recommendedName>
</protein>
<dbReference type="InterPro" id="IPR013534">
    <property type="entry name" value="Starch_synth_cat_dom"/>
</dbReference>
<evidence type="ECO:0000256" key="8">
    <source>
        <dbReference type="SAM" id="Coils"/>
    </source>
</evidence>